<accession>A0A0C3CWR2</accession>
<evidence type="ECO:0000256" key="5">
    <source>
        <dbReference type="ARBA" id="ARBA00055846"/>
    </source>
</evidence>
<evidence type="ECO:0000256" key="3">
    <source>
        <dbReference type="ARBA" id="ARBA00023004"/>
    </source>
</evidence>
<feature type="compositionally biased region" description="Low complexity" evidence="6">
    <location>
        <begin position="112"/>
        <end position="135"/>
    </location>
</feature>
<dbReference type="InterPro" id="IPR004480">
    <property type="entry name" value="Monothiol_GRX-rel"/>
</dbReference>
<dbReference type="Proteomes" id="UP000053989">
    <property type="component" value="Unassembled WGS sequence"/>
</dbReference>
<evidence type="ECO:0000256" key="6">
    <source>
        <dbReference type="SAM" id="MobiDB-lite"/>
    </source>
</evidence>
<dbReference type="GO" id="GO:0005634">
    <property type="term" value="C:nucleus"/>
    <property type="evidence" value="ECO:0007669"/>
    <property type="project" value="TreeGrafter"/>
</dbReference>
<reference evidence="9 10" key="1">
    <citation type="submission" date="2014-04" db="EMBL/GenBank/DDBJ databases">
        <authorList>
            <consortium name="DOE Joint Genome Institute"/>
            <person name="Kuo A."/>
            <person name="Kohler A."/>
            <person name="Nagy L.G."/>
            <person name="Floudas D."/>
            <person name="Copeland A."/>
            <person name="Barry K.W."/>
            <person name="Cichocki N."/>
            <person name="Veneault-Fourrey C."/>
            <person name="LaButti K."/>
            <person name="Lindquist E.A."/>
            <person name="Lipzen A."/>
            <person name="Lundell T."/>
            <person name="Morin E."/>
            <person name="Murat C."/>
            <person name="Sun H."/>
            <person name="Tunlid A."/>
            <person name="Henrissat B."/>
            <person name="Grigoriev I.V."/>
            <person name="Hibbett D.S."/>
            <person name="Martin F."/>
            <person name="Nordberg H.P."/>
            <person name="Cantor M.N."/>
            <person name="Hua S.X."/>
        </authorList>
    </citation>
    <scope>NUCLEOTIDE SEQUENCE [LARGE SCALE GENOMIC DNA]</scope>
    <source>
        <strain evidence="9 10">Foug A</strain>
    </source>
</reference>
<dbReference type="GO" id="GO:0046872">
    <property type="term" value="F:metal ion binding"/>
    <property type="evidence" value="ECO:0007669"/>
    <property type="project" value="UniProtKB-KW"/>
</dbReference>
<keyword evidence="3" id="KW-0408">Iron</keyword>
<proteinExistence type="inferred from homology"/>
<feature type="region of interest" description="Disordered" evidence="6">
    <location>
        <begin position="108"/>
        <end position="138"/>
    </location>
</feature>
<dbReference type="InterPro" id="IPR033658">
    <property type="entry name" value="GRX_PICOT-like"/>
</dbReference>
<gene>
    <name evidence="9" type="ORF">SCLCIDRAFT_139924</name>
</gene>
<dbReference type="HOGENOM" id="CLU_026126_12_0_1"/>
<dbReference type="SUPFAM" id="SSF52833">
    <property type="entry name" value="Thioredoxin-like"/>
    <property type="match status" value="2"/>
</dbReference>
<reference evidence="10" key="2">
    <citation type="submission" date="2015-01" db="EMBL/GenBank/DDBJ databases">
        <title>Evolutionary Origins and Diversification of the Mycorrhizal Mutualists.</title>
        <authorList>
            <consortium name="DOE Joint Genome Institute"/>
            <consortium name="Mycorrhizal Genomics Consortium"/>
            <person name="Kohler A."/>
            <person name="Kuo A."/>
            <person name="Nagy L.G."/>
            <person name="Floudas D."/>
            <person name="Copeland A."/>
            <person name="Barry K.W."/>
            <person name="Cichocki N."/>
            <person name="Veneault-Fourrey C."/>
            <person name="LaButti K."/>
            <person name="Lindquist E.A."/>
            <person name="Lipzen A."/>
            <person name="Lundell T."/>
            <person name="Morin E."/>
            <person name="Murat C."/>
            <person name="Riley R."/>
            <person name="Ohm R."/>
            <person name="Sun H."/>
            <person name="Tunlid A."/>
            <person name="Henrissat B."/>
            <person name="Grigoriev I.V."/>
            <person name="Hibbett D.S."/>
            <person name="Martin F."/>
        </authorList>
    </citation>
    <scope>NUCLEOTIDE SEQUENCE [LARGE SCALE GENOMIC DNA]</scope>
    <source>
        <strain evidence="10">Foug A</strain>
    </source>
</reference>
<dbReference type="GO" id="GO:0005829">
    <property type="term" value="C:cytosol"/>
    <property type="evidence" value="ECO:0007669"/>
    <property type="project" value="TreeGrafter"/>
</dbReference>
<dbReference type="STRING" id="1036808.A0A0C3CWR2"/>
<dbReference type="FunFam" id="3.40.30.10:FF:000092">
    <property type="entry name" value="Monothiol glutaredoxin"/>
    <property type="match status" value="1"/>
</dbReference>
<evidence type="ECO:0000256" key="4">
    <source>
        <dbReference type="ARBA" id="ARBA00023014"/>
    </source>
</evidence>
<dbReference type="Pfam" id="PF00085">
    <property type="entry name" value="Thioredoxin"/>
    <property type="match status" value="1"/>
</dbReference>
<sequence length="239" mass="26139">MSAPTNLVDVTSTEHFQGLLSAELERVSLISFWAPWAEPCKQMNEVVQELAKKYSAVLVLRVTEAESLSDISETFEINSVPSFVLLRGHTLLGRVEGADAKALSNAVAMHASSPTPQSTVTSPPSESTLTSPPSTAETKEELNARIRELLNQSKVVLFMKGSPDAPRCGFSRKIVALLRDEKVEFTHFDILTDEDVRQGLKVINDWPTYPQLIVNGELVGGLDIVKEMAESGEFQGLLA</sequence>
<dbReference type="InterPro" id="IPR002109">
    <property type="entry name" value="Glutaredoxin"/>
</dbReference>
<dbReference type="InParanoid" id="A0A0C3CWR2"/>
<dbReference type="GO" id="GO:0006879">
    <property type="term" value="P:intracellular iron ion homeostasis"/>
    <property type="evidence" value="ECO:0007669"/>
    <property type="project" value="TreeGrafter"/>
</dbReference>
<dbReference type="CDD" id="cd02984">
    <property type="entry name" value="TRX_PICOT"/>
    <property type="match status" value="1"/>
</dbReference>
<dbReference type="CDD" id="cd03028">
    <property type="entry name" value="GRX_PICOT_like"/>
    <property type="match status" value="1"/>
</dbReference>
<dbReference type="GO" id="GO:0015036">
    <property type="term" value="F:disulfide oxidoreductase activity"/>
    <property type="evidence" value="ECO:0007669"/>
    <property type="project" value="UniProtKB-ARBA"/>
</dbReference>
<keyword evidence="2" id="KW-0479">Metal-binding</keyword>
<dbReference type="PROSITE" id="PS51354">
    <property type="entry name" value="GLUTAREDOXIN_2"/>
    <property type="match status" value="1"/>
</dbReference>
<dbReference type="EMBL" id="KN822193">
    <property type="protein sequence ID" value="KIM53005.1"/>
    <property type="molecule type" value="Genomic_DNA"/>
</dbReference>
<dbReference type="FunCoup" id="A0A0C3CWR2">
    <property type="interactions" value="427"/>
</dbReference>
<dbReference type="FunFam" id="3.40.30.10:FF:000012">
    <property type="entry name" value="Monothiol glutaredoxin"/>
    <property type="match status" value="1"/>
</dbReference>
<name>A0A0C3CWR2_9AGAM</name>
<organism evidence="9 10">
    <name type="scientific">Scleroderma citrinum Foug A</name>
    <dbReference type="NCBI Taxonomy" id="1036808"/>
    <lineage>
        <taxon>Eukaryota</taxon>
        <taxon>Fungi</taxon>
        <taxon>Dikarya</taxon>
        <taxon>Basidiomycota</taxon>
        <taxon>Agaricomycotina</taxon>
        <taxon>Agaricomycetes</taxon>
        <taxon>Agaricomycetidae</taxon>
        <taxon>Boletales</taxon>
        <taxon>Sclerodermatineae</taxon>
        <taxon>Sclerodermataceae</taxon>
        <taxon>Scleroderma</taxon>
    </lineage>
</organism>
<feature type="domain" description="Thioredoxin" evidence="7">
    <location>
        <begin position="10"/>
        <end position="105"/>
    </location>
</feature>
<dbReference type="PANTHER" id="PTHR10293">
    <property type="entry name" value="GLUTAREDOXIN FAMILY MEMBER"/>
    <property type="match status" value="1"/>
</dbReference>
<evidence type="ECO:0000313" key="10">
    <source>
        <dbReference type="Proteomes" id="UP000053989"/>
    </source>
</evidence>
<dbReference type="AlphaFoldDB" id="A0A0C3CWR2"/>
<feature type="domain" description="Glutaredoxin" evidence="8">
    <location>
        <begin position="155"/>
        <end position="219"/>
    </location>
</feature>
<comment type="function">
    <text evidence="5">Monothiol glutaredoxin involved in the biogenesis of iron-sulfur clusters. Binds one iron-sulfur cluster per dimer. The iron-sulfur cluster is bound between subunits, and is complexed by a bound glutathione and a cysteine residue from each subunit.</text>
</comment>
<evidence type="ECO:0000259" key="7">
    <source>
        <dbReference type="Pfam" id="PF00085"/>
    </source>
</evidence>
<dbReference type="PANTHER" id="PTHR10293:SF73">
    <property type="entry name" value="GLUTAREDOXIN-3"/>
    <property type="match status" value="1"/>
</dbReference>
<dbReference type="OrthoDB" id="415696at2759"/>
<evidence type="ECO:0000313" key="9">
    <source>
        <dbReference type="EMBL" id="KIM53005.1"/>
    </source>
</evidence>
<dbReference type="Gene3D" id="3.40.30.10">
    <property type="entry name" value="Glutaredoxin"/>
    <property type="match status" value="2"/>
</dbReference>
<evidence type="ECO:0000259" key="8">
    <source>
        <dbReference type="Pfam" id="PF00462"/>
    </source>
</evidence>
<dbReference type="Pfam" id="PF00462">
    <property type="entry name" value="Glutaredoxin"/>
    <property type="match status" value="1"/>
</dbReference>
<dbReference type="InterPro" id="IPR036249">
    <property type="entry name" value="Thioredoxin-like_sf"/>
</dbReference>
<evidence type="ECO:0000256" key="2">
    <source>
        <dbReference type="ARBA" id="ARBA00022723"/>
    </source>
</evidence>
<keyword evidence="10" id="KW-1185">Reference proteome</keyword>
<evidence type="ECO:0000256" key="1">
    <source>
        <dbReference type="ARBA" id="ARBA00009630"/>
    </source>
</evidence>
<comment type="similarity">
    <text evidence="1">Belongs to the glutaredoxin family. Monothiol subfamily.</text>
</comment>
<protein>
    <submittedName>
        <fullName evidence="9">Uncharacterized protein</fullName>
    </submittedName>
</protein>
<keyword evidence="4" id="KW-0411">Iron-sulfur</keyword>
<dbReference type="GO" id="GO:0051537">
    <property type="term" value="F:2 iron, 2 sulfur cluster binding"/>
    <property type="evidence" value="ECO:0007669"/>
    <property type="project" value="TreeGrafter"/>
</dbReference>
<dbReference type="InterPro" id="IPR013766">
    <property type="entry name" value="Thioredoxin_domain"/>
</dbReference>